<accession>A0A183F1Y0</accession>
<reference evidence="2" key="1">
    <citation type="submission" date="2019-09" db="UniProtKB">
        <authorList>
            <consortium name="WormBaseParasite"/>
        </authorList>
    </citation>
    <scope>IDENTIFICATION</scope>
</reference>
<organism evidence="1 2">
    <name type="scientific">Heligmosomoides polygyrus</name>
    <name type="common">Parasitic roundworm</name>
    <dbReference type="NCBI Taxonomy" id="6339"/>
    <lineage>
        <taxon>Eukaryota</taxon>
        <taxon>Metazoa</taxon>
        <taxon>Ecdysozoa</taxon>
        <taxon>Nematoda</taxon>
        <taxon>Chromadorea</taxon>
        <taxon>Rhabditida</taxon>
        <taxon>Rhabditina</taxon>
        <taxon>Rhabditomorpha</taxon>
        <taxon>Strongyloidea</taxon>
        <taxon>Heligmosomidae</taxon>
        <taxon>Heligmosomoides</taxon>
    </lineage>
</organism>
<proteinExistence type="predicted"/>
<protein>
    <submittedName>
        <fullName evidence="2">Reverse transcriptase domain-containing protein</fullName>
    </submittedName>
</protein>
<keyword evidence="1" id="KW-1185">Reference proteome</keyword>
<sequence>MDLIKDGFYVTKLVPSDETTYIRNAISSVKKLTAPGPNRIRPEHLKNFPPALINNLALLFTLPLCLTFIDLKKAFDSVETEAVIDALLTQDKSIQQHKLEREPFYYVVVTENVRNGRVIRLPRWSLSGSSFIKLDVVDALKSSLQGDAMKEVQCPVQSASHISQKIGVSKLSPESRDLVVPFYEFYGYSKDDDVNY</sequence>
<evidence type="ECO:0000313" key="1">
    <source>
        <dbReference type="Proteomes" id="UP000050761"/>
    </source>
</evidence>
<evidence type="ECO:0000313" key="2">
    <source>
        <dbReference type="WBParaSite" id="HPBE_0000008801-mRNA-1"/>
    </source>
</evidence>
<dbReference type="WBParaSite" id="HPBE_0000008801-mRNA-1">
    <property type="protein sequence ID" value="HPBE_0000008801-mRNA-1"/>
    <property type="gene ID" value="HPBE_0000008801"/>
</dbReference>
<name>A0A183F1Y0_HELPZ</name>
<dbReference type="AlphaFoldDB" id="A0A183F1Y0"/>
<dbReference type="Proteomes" id="UP000050761">
    <property type="component" value="Unassembled WGS sequence"/>
</dbReference>